<organism evidence="1 2">
    <name type="scientific">Belliella filtrata</name>
    <dbReference type="NCBI Taxonomy" id="2923435"/>
    <lineage>
        <taxon>Bacteria</taxon>
        <taxon>Pseudomonadati</taxon>
        <taxon>Bacteroidota</taxon>
        <taxon>Cytophagia</taxon>
        <taxon>Cytophagales</taxon>
        <taxon>Cyclobacteriaceae</taxon>
        <taxon>Belliella</taxon>
    </lineage>
</organism>
<protein>
    <submittedName>
        <fullName evidence="1">Uncharacterized protein</fullName>
    </submittedName>
</protein>
<dbReference type="EMBL" id="JAKZGP010000103">
    <property type="protein sequence ID" value="MCH7411704.1"/>
    <property type="molecule type" value="Genomic_DNA"/>
</dbReference>
<dbReference type="RefSeq" id="WP_241350131.1">
    <property type="nucleotide sequence ID" value="NZ_JAKZGP010000103.1"/>
</dbReference>
<proteinExistence type="predicted"/>
<dbReference type="Proteomes" id="UP001165489">
    <property type="component" value="Unassembled WGS sequence"/>
</dbReference>
<name>A0ABS9V5L0_9BACT</name>
<evidence type="ECO:0000313" key="2">
    <source>
        <dbReference type="Proteomes" id="UP001165489"/>
    </source>
</evidence>
<comment type="caution">
    <text evidence="1">The sequence shown here is derived from an EMBL/GenBank/DDBJ whole genome shotgun (WGS) entry which is preliminary data.</text>
</comment>
<reference evidence="1" key="1">
    <citation type="submission" date="2022-03" db="EMBL/GenBank/DDBJ databases">
        <title>De novo assembled genomes of Belliella spp. (Cyclobacteriaceae) strains.</title>
        <authorList>
            <person name="Szabo A."/>
            <person name="Korponai K."/>
            <person name="Felfoldi T."/>
        </authorList>
    </citation>
    <scope>NUCLEOTIDE SEQUENCE</scope>
    <source>
        <strain evidence="1">DSM 111904</strain>
    </source>
</reference>
<sequence length="73" mass="8463">MLRVVGNGHVLEEEGKKDFDKLYQVFFAIDRDSFLETGKRGFTEVLNNLVEDFQARREKLVALCELIVAEMKL</sequence>
<evidence type="ECO:0000313" key="1">
    <source>
        <dbReference type="EMBL" id="MCH7411704.1"/>
    </source>
</evidence>
<accession>A0ABS9V5L0</accession>
<gene>
    <name evidence="1" type="ORF">MM239_20120</name>
</gene>
<keyword evidence="2" id="KW-1185">Reference proteome</keyword>